<dbReference type="HOGENOM" id="CLU_3111421_0_0_9"/>
<reference evidence="2 3" key="1">
    <citation type="submission" date="2013-06" db="EMBL/GenBank/DDBJ databases">
        <authorList>
            <person name="Weinstock G."/>
            <person name="Sodergren E."/>
            <person name="Lobos E.A."/>
            <person name="Fulton L."/>
            <person name="Fulton R."/>
            <person name="Courtney L."/>
            <person name="Fronick C."/>
            <person name="O'Laughlin M."/>
            <person name="Godfrey J."/>
            <person name="Wilson R.M."/>
            <person name="Miner T."/>
            <person name="Farmer C."/>
            <person name="Delehaunty K."/>
            <person name="Cordes M."/>
            <person name="Minx P."/>
            <person name="Tomlinson C."/>
            <person name="Chen J."/>
            <person name="Wollam A."/>
            <person name="Pepin K.H."/>
            <person name="Bhonagiri V."/>
            <person name="Zhang X."/>
            <person name="Warren W."/>
            <person name="Mitreva M."/>
            <person name="Mardis E.R."/>
            <person name="Wilson R.K."/>
        </authorList>
    </citation>
    <scope>NUCLEOTIDE SEQUENCE [LARGE SCALE GENOMIC DNA]</scope>
    <source>
        <strain evidence="2 3">W1703</strain>
    </source>
</reference>
<feature type="non-terminal residue" evidence="2">
    <location>
        <position position="1"/>
    </location>
</feature>
<comment type="caution">
    <text evidence="2">The sequence shown here is derived from an EMBL/GenBank/DDBJ whole genome shotgun (WGS) entry which is preliminary data.</text>
</comment>
<gene>
    <name evidence="2" type="ORF">HMPREF1557_00702</name>
</gene>
<keyword evidence="1" id="KW-0812">Transmembrane</keyword>
<name>U2IUH2_9STRE</name>
<dbReference type="AlphaFoldDB" id="U2IUH2"/>
<keyword evidence="1" id="KW-1133">Transmembrane helix</keyword>
<accession>U2IUH2</accession>
<keyword evidence="1" id="KW-0472">Membrane</keyword>
<evidence type="ECO:0000313" key="2">
    <source>
        <dbReference type="EMBL" id="ERJ77586.1"/>
    </source>
</evidence>
<evidence type="ECO:0000256" key="1">
    <source>
        <dbReference type="SAM" id="Phobius"/>
    </source>
</evidence>
<proteinExistence type="predicted"/>
<organism evidence="2 3">
    <name type="scientific">Streptococcus sobrinus W1703</name>
    <dbReference type="NCBI Taxonomy" id="1227275"/>
    <lineage>
        <taxon>Bacteria</taxon>
        <taxon>Bacillati</taxon>
        <taxon>Bacillota</taxon>
        <taxon>Bacilli</taxon>
        <taxon>Lactobacillales</taxon>
        <taxon>Streptococcaceae</taxon>
        <taxon>Streptococcus</taxon>
    </lineage>
</organism>
<evidence type="ECO:0000313" key="3">
    <source>
        <dbReference type="Proteomes" id="UP000016617"/>
    </source>
</evidence>
<sequence>FAIQFSKVFVLFLKATFIVYYLFKHLSTILKKIRKLFSFALIFQLFKFNIY</sequence>
<dbReference type="EMBL" id="AWVA01000039">
    <property type="protein sequence ID" value="ERJ77586.1"/>
    <property type="molecule type" value="Genomic_DNA"/>
</dbReference>
<dbReference type="Proteomes" id="UP000016617">
    <property type="component" value="Unassembled WGS sequence"/>
</dbReference>
<feature type="transmembrane region" description="Helical" evidence="1">
    <location>
        <begin position="6"/>
        <end position="23"/>
    </location>
</feature>
<protein>
    <submittedName>
        <fullName evidence="2">Uncharacterized protein</fullName>
    </submittedName>
</protein>